<proteinExistence type="predicted"/>
<dbReference type="EMBL" id="JBBKAJ010000022">
    <property type="protein sequence ID" value="MEJ8632783.1"/>
    <property type="molecule type" value="Genomic_DNA"/>
</dbReference>
<accession>A0ACC6PMR4</accession>
<name>A0ACC6PMR4_9ACTN</name>
<evidence type="ECO:0000313" key="2">
    <source>
        <dbReference type="Proteomes" id="UP001377168"/>
    </source>
</evidence>
<protein>
    <submittedName>
        <fullName evidence="1">Redoxin domain-containing protein</fullName>
    </submittedName>
</protein>
<keyword evidence="2" id="KW-1185">Reference proteome</keyword>
<sequence length="170" mass="18073">MVVLVVLAGITPAIGDPVETFTLPGGVLVGDAFLRQDCSLSCQREQPLVLAFYPADDSGVSARQLCSYSSGLEEFIDCGAQVWAISPQSVDSHEEFARKHGLKMPLLSDSDRTVARSFGIAAPWIGLQRSVFLIEPDATLGWKHVSLLGTSFQRDLARNPGASAPGGIAS</sequence>
<reference evidence="1" key="1">
    <citation type="submission" date="2024-03" db="EMBL/GenBank/DDBJ databases">
        <title>Novel Streptomyces species of biotechnological and ecological value are a feature of Machair soil.</title>
        <authorList>
            <person name="Prole J.R."/>
            <person name="Goodfellow M."/>
            <person name="Allenby N."/>
            <person name="Ward A.C."/>
        </authorList>
    </citation>
    <scope>NUCLEOTIDE SEQUENCE</scope>
    <source>
        <strain evidence="1">MS2.AVA.5</strain>
    </source>
</reference>
<comment type="caution">
    <text evidence="1">The sequence shown here is derived from an EMBL/GenBank/DDBJ whole genome shotgun (WGS) entry which is preliminary data.</text>
</comment>
<dbReference type="Proteomes" id="UP001377168">
    <property type="component" value="Unassembled WGS sequence"/>
</dbReference>
<gene>
    <name evidence="1" type="ORF">WKI67_05170</name>
</gene>
<organism evidence="1 2">
    <name type="scientific">Streptomyces achmelvichensis</name>
    <dbReference type="NCBI Taxonomy" id="3134111"/>
    <lineage>
        <taxon>Bacteria</taxon>
        <taxon>Bacillati</taxon>
        <taxon>Actinomycetota</taxon>
        <taxon>Actinomycetes</taxon>
        <taxon>Kitasatosporales</taxon>
        <taxon>Streptomycetaceae</taxon>
        <taxon>Streptomyces</taxon>
    </lineage>
</organism>
<evidence type="ECO:0000313" key="1">
    <source>
        <dbReference type="EMBL" id="MEJ8632783.1"/>
    </source>
</evidence>